<dbReference type="PROSITE" id="PS50937">
    <property type="entry name" value="HTH_MERR_2"/>
    <property type="match status" value="1"/>
</dbReference>
<dbReference type="SUPFAM" id="SSF46955">
    <property type="entry name" value="Putative DNA-binding domain"/>
    <property type="match status" value="1"/>
</dbReference>
<sequence length="124" mass="14738">MTYTIGEFAKLTNFSIDTLRYYEKLGIILPNRDQNNRRVFCEKDLVWIDFISKLKQTGMKLQDIKKYAELRYQGAQTVEERLALLFQQSVSLQKKKEEIDTHIAFLETKITIYQEMLAEQNQHV</sequence>
<comment type="caution">
    <text evidence="6">The sequence shown here is derived from an EMBL/GenBank/DDBJ whole genome shotgun (WGS) entry which is preliminary data.</text>
</comment>
<evidence type="ECO:0000259" key="5">
    <source>
        <dbReference type="PROSITE" id="PS50937"/>
    </source>
</evidence>
<dbReference type="RefSeq" id="WP_146620645.1">
    <property type="nucleotide sequence ID" value="NZ_BJCC01000001.1"/>
</dbReference>
<dbReference type="InterPro" id="IPR000551">
    <property type="entry name" value="MerR-type_HTH_dom"/>
</dbReference>
<evidence type="ECO:0000256" key="4">
    <source>
        <dbReference type="ARBA" id="ARBA00023163"/>
    </source>
</evidence>
<dbReference type="OrthoDB" id="9811174at2"/>
<evidence type="ECO:0000313" key="7">
    <source>
        <dbReference type="Proteomes" id="UP000290567"/>
    </source>
</evidence>
<keyword evidence="1" id="KW-0678">Repressor</keyword>
<evidence type="ECO:0000256" key="1">
    <source>
        <dbReference type="ARBA" id="ARBA00022491"/>
    </source>
</evidence>
<organism evidence="6 7">
    <name type="scientific">Enterococcus florum</name>
    <dbReference type="NCBI Taxonomy" id="2480627"/>
    <lineage>
        <taxon>Bacteria</taxon>
        <taxon>Bacillati</taxon>
        <taxon>Bacillota</taxon>
        <taxon>Bacilli</taxon>
        <taxon>Lactobacillales</taxon>
        <taxon>Enterococcaceae</taxon>
        <taxon>Enterococcus</taxon>
    </lineage>
</organism>
<dbReference type="PANTHER" id="PTHR30204:SF69">
    <property type="entry name" value="MERR-FAMILY TRANSCRIPTIONAL REGULATOR"/>
    <property type="match status" value="1"/>
</dbReference>
<dbReference type="AlphaFoldDB" id="A0A4P5P322"/>
<dbReference type="Gene3D" id="1.10.1660.10">
    <property type="match status" value="1"/>
</dbReference>
<dbReference type="Proteomes" id="UP000290567">
    <property type="component" value="Unassembled WGS sequence"/>
</dbReference>
<dbReference type="SMART" id="SM00422">
    <property type="entry name" value="HTH_MERR"/>
    <property type="match status" value="1"/>
</dbReference>
<protein>
    <submittedName>
        <fullName evidence="6">MerR family transcriptional regulator</fullName>
    </submittedName>
</protein>
<evidence type="ECO:0000256" key="2">
    <source>
        <dbReference type="ARBA" id="ARBA00023015"/>
    </source>
</evidence>
<dbReference type="CDD" id="cd01109">
    <property type="entry name" value="HTH_YyaN"/>
    <property type="match status" value="1"/>
</dbReference>
<keyword evidence="2" id="KW-0805">Transcription regulation</keyword>
<keyword evidence="7" id="KW-1185">Reference proteome</keyword>
<dbReference type="InterPro" id="IPR047057">
    <property type="entry name" value="MerR_fam"/>
</dbReference>
<dbReference type="InterPro" id="IPR009061">
    <property type="entry name" value="DNA-bd_dom_put_sf"/>
</dbReference>
<dbReference type="Pfam" id="PF13411">
    <property type="entry name" value="MerR_1"/>
    <property type="match status" value="1"/>
</dbReference>
<name>A0A4P5P322_9ENTE</name>
<dbReference type="GO" id="GO:0003700">
    <property type="term" value="F:DNA-binding transcription factor activity"/>
    <property type="evidence" value="ECO:0007669"/>
    <property type="project" value="InterPro"/>
</dbReference>
<accession>A0A4P5P322</accession>
<keyword evidence="3" id="KW-0238">DNA-binding</keyword>
<keyword evidence="4" id="KW-0804">Transcription</keyword>
<gene>
    <name evidence="6" type="ORF">NRIC_00060</name>
</gene>
<feature type="domain" description="HTH merR-type" evidence="5">
    <location>
        <begin position="2"/>
        <end position="70"/>
    </location>
</feature>
<evidence type="ECO:0000256" key="3">
    <source>
        <dbReference type="ARBA" id="ARBA00023125"/>
    </source>
</evidence>
<dbReference type="EMBL" id="BJCC01000001">
    <property type="protein sequence ID" value="GCF92115.1"/>
    <property type="molecule type" value="Genomic_DNA"/>
</dbReference>
<dbReference type="PRINTS" id="PR00040">
    <property type="entry name" value="HTHMERR"/>
</dbReference>
<evidence type="ECO:0000313" key="6">
    <source>
        <dbReference type="EMBL" id="GCF92115.1"/>
    </source>
</evidence>
<proteinExistence type="predicted"/>
<reference evidence="7" key="1">
    <citation type="submission" date="2019-02" db="EMBL/GenBank/DDBJ databases">
        <title>Draft genome sequence of Enterococcus sp. Gos25-1.</title>
        <authorList>
            <person name="Tanaka N."/>
            <person name="Shiwa Y."/>
            <person name="Fujita N."/>
        </authorList>
    </citation>
    <scope>NUCLEOTIDE SEQUENCE [LARGE SCALE GENOMIC DNA]</scope>
    <source>
        <strain evidence="7">Gos25-1</strain>
    </source>
</reference>
<dbReference type="PANTHER" id="PTHR30204">
    <property type="entry name" value="REDOX-CYCLING DRUG-SENSING TRANSCRIPTIONAL ACTIVATOR SOXR"/>
    <property type="match status" value="1"/>
</dbReference>
<dbReference type="GO" id="GO:0003677">
    <property type="term" value="F:DNA binding"/>
    <property type="evidence" value="ECO:0007669"/>
    <property type="project" value="UniProtKB-KW"/>
</dbReference>